<comment type="caution">
    <text evidence="3">The sequence shown here is derived from an EMBL/GenBank/DDBJ whole genome shotgun (WGS) entry which is preliminary data.</text>
</comment>
<feature type="compositionally biased region" description="Low complexity" evidence="1">
    <location>
        <begin position="407"/>
        <end position="420"/>
    </location>
</feature>
<feature type="region of interest" description="Disordered" evidence="1">
    <location>
        <begin position="146"/>
        <end position="168"/>
    </location>
</feature>
<evidence type="ECO:0008006" key="5">
    <source>
        <dbReference type="Google" id="ProtNLM"/>
    </source>
</evidence>
<feature type="signal peptide" evidence="2">
    <location>
        <begin position="1"/>
        <end position="25"/>
    </location>
</feature>
<dbReference type="CDD" id="cd00920">
    <property type="entry name" value="Cupredoxin"/>
    <property type="match status" value="2"/>
</dbReference>
<protein>
    <recommendedName>
        <fullName evidence="5">Cupredoxin</fullName>
    </recommendedName>
</protein>
<feature type="region of interest" description="Disordered" evidence="1">
    <location>
        <begin position="395"/>
        <end position="435"/>
    </location>
</feature>
<feature type="chain" id="PRO_5034636020" description="Cupredoxin" evidence="2">
    <location>
        <begin position="26"/>
        <end position="523"/>
    </location>
</feature>
<gene>
    <name evidence="3" type="ORF">IEO21_00437</name>
</gene>
<accession>A0A8H7PB92</accession>
<dbReference type="AlphaFoldDB" id="A0A8H7PB92"/>
<reference evidence="3" key="2">
    <citation type="journal article" name="Front. Microbiol.">
        <title>Degradative Capacity of Two Strains of Rhodonia placenta: From Phenotype to Genotype.</title>
        <authorList>
            <person name="Kolle M."/>
            <person name="Horta M.A.C."/>
            <person name="Nowrousian M."/>
            <person name="Ohm R.A."/>
            <person name="Benz J.P."/>
            <person name="Pilgard A."/>
        </authorList>
    </citation>
    <scope>NUCLEOTIDE SEQUENCE</scope>
    <source>
        <strain evidence="3">FPRL280</strain>
    </source>
</reference>
<evidence type="ECO:0000256" key="1">
    <source>
        <dbReference type="SAM" id="MobiDB-lite"/>
    </source>
</evidence>
<proteinExistence type="predicted"/>
<evidence type="ECO:0000313" key="4">
    <source>
        <dbReference type="Proteomes" id="UP000639403"/>
    </source>
</evidence>
<dbReference type="SUPFAM" id="SSF49503">
    <property type="entry name" value="Cupredoxins"/>
    <property type="match status" value="2"/>
</dbReference>
<reference evidence="3" key="1">
    <citation type="submission" date="2020-11" db="EMBL/GenBank/DDBJ databases">
        <authorList>
            <person name="Koelle M."/>
            <person name="Horta M.A.C."/>
            <person name="Nowrousian M."/>
            <person name="Ohm R.A."/>
            <person name="Benz P."/>
            <person name="Pilgard A."/>
        </authorList>
    </citation>
    <scope>NUCLEOTIDE SEQUENCE</scope>
    <source>
        <strain evidence="3">FPRL280</strain>
    </source>
</reference>
<dbReference type="Proteomes" id="UP000639403">
    <property type="component" value="Unassembled WGS sequence"/>
</dbReference>
<evidence type="ECO:0000256" key="2">
    <source>
        <dbReference type="SAM" id="SignalP"/>
    </source>
</evidence>
<dbReference type="InterPro" id="IPR052953">
    <property type="entry name" value="Ser-rich/MCO-related"/>
</dbReference>
<sequence length="523" mass="54063">MFSFSSSRVLTLALLAIIPVTFVFAAEHQVVVGGPGILRYNPEYVNANPGDTVVFSFRQENHTVSQSSLDDPCQLLNDGFDSGFVPVAENDTNGTFPAAEYTVVDMNPVWAFCRQANHCEQGMVFAINPGNQFATFKANAMDNVTSNSSAASTTSTTASANATTSSTVVSNSSTISSTSISASTTTASANASSTVGGITITVSVPVPQSSQATSFASASSSAPPATTTSSDHLVLVGANGELTYSPSNISAEVGDTVTFRFMQANHTATQSSFADPCISLAKTSTNGQVGFDSGFMPVSTNASPYPTFTIQVNDTAPIWAYCRQTNPKSHCGAGMVFSVNAVESSSNNFAAFEAKAKQINGTSTSSTTSDSDITFPFSHRASAVAVACGIFGDSGIDSESPRPHTEPSPATSPSKSSAGSHNKHAQDSDPSAKQLPSLVPLVSSYITCGDCGSMINSSDDATHRTTVCGKLGLAALIATTKAEDAEEIASTATFEPPSPTGAVYNEPLLERKTQETASTPSQG</sequence>
<dbReference type="InterPro" id="IPR008972">
    <property type="entry name" value="Cupredoxin"/>
</dbReference>
<dbReference type="PANTHER" id="PTHR34883">
    <property type="entry name" value="SERINE-RICH PROTEIN, PUTATIVE-RELATED-RELATED"/>
    <property type="match status" value="1"/>
</dbReference>
<keyword evidence="2" id="KW-0732">Signal</keyword>
<evidence type="ECO:0000313" key="3">
    <source>
        <dbReference type="EMBL" id="KAF9821591.1"/>
    </source>
</evidence>
<feature type="region of interest" description="Disordered" evidence="1">
    <location>
        <begin position="488"/>
        <end position="523"/>
    </location>
</feature>
<organism evidence="3 4">
    <name type="scientific">Rhodonia placenta</name>
    <dbReference type="NCBI Taxonomy" id="104341"/>
    <lineage>
        <taxon>Eukaryota</taxon>
        <taxon>Fungi</taxon>
        <taxon>Dikarya</taxon>
        <taxon>Basidiomycota</taxon>
        <taxon>Agaricomycotina</taxon>
        <taxon>Agaricomycetes</taxon>
        <taxon>Polyporales</taxon>
        <taxon>Adustoporiaceae</taxon>
        <taxon>Rhodonia</taxon>
    </lineage>
</organism>
<dbReference type="Gene3D" id="2.60.40.420">
    <property type="entry name" value="Cupredoxins - blue copper proteins"/>
    <property type="match status" value="2"/>
</dbReference>
<dbReference type="EMBL" id="JADOXO010000003">
    <property type="protein sequence ID" value="KAF9821591.1"/>
    <property type="molecule type" value="Genomic_DNA"/>
</dbReference>
<dbReference type="PANTHER" id="PTHR34883:SF15">
    <property type="entry name" value="EXTRACELLULAR SERINE-RICH PROTEIN"/>
    <property type="match status" value="1"/>
</dbReference>
<name>A0A8H7PB92_9APHY</name>